<protein>
    <recommendedName>
        <fullName evidence="4">DUF2630 domain-containing protein</fullName>
    </recommendedName>
</protein>
<reference evidence="2 3" key="1">
    <citation type="submission" date="2016-11" db="EMBL/GenBank/DDBJ databases">
        <authorList>
            <person name="Jaros S."/>
            <person name="Januszkiewicz K."/>
            <person name="Wedrychowicz H."/>
        </authorList>
    </citation>
    <scope>NUCLEOTIDE SEQUENCE [LARGE SCALE GENOMIC DNA]</scope>
    <source>
        <strain evidence="2 3">DSM 44523</strain>
    </source>
</reference>
<dbReference type="AlphaFoldDB" id="A0A1M4TMN5"/>
<dbReference type="STRING" id="2017.SAMN05444320_101142"/>
<feature type="region of interest" description="Disordered" evidence="1">
    <location>
        <begin position="54"/>
        <end position="80"/>
    </location>
</feature>
<keyword evidence="3" id="KW-1185">Reference proteome</keyword>
<organism evidence="2 3">
    <name type="scientific">Streptoalloteichus hindustanus</name>
    <dbReference type="NCBI Taxonomy" id="2017"/>
    <lineage>
        <taxon>Bacteria</taxon>
        <taxon>Bacillati</taxon>
        <taxon>Actinomycetota</taxon>
        <taxon>Actinomycetes</taxon>
        <taxon>Pseudonocardiales</taxon>
        <taxon>Pseudonocardiaceae</taxon>
        <taxon>Streptoalloteichus</taxon>
    </lineage>
</organism>
<dbReference type="OrthoDB" id="7376174at2"/>
<dbReference type="RefSeq" id="WP_073479379.1">
    <property type="nucleotide sequence ID" value="NZ_FQVN01000001.1"/>
</dbReference>
<evidence type="ECO:0000256" key="1">
    <source>
        <dbReference type="SAM" id="MobiDB-lite"/>
    </source>
</evidence>
<name>A0A1M4TMN5_STRHI</name>
<dbReference type="Proteomes" id="UP000184501">
    <property type="component" value="Unassembled WGS sequence"/>
</dbReference>
<proteinExistence type="predicted"/>
<dbReference type="InterPro" id="IPR020311">
    <property type="entry name" value="Uncharacterised_Rv0898c"/>
</dbReference>
<dbReference type="EMBL" id="FQVN01000001">
    <property type="protein sequence ID" value="SHE45730.1"/>
    <property type="molecule type" value="Genomic_DNA"/>
</dbReference>
<evidence type="ECO:0000313" key="2">
    <source>
        <dbReference type="EMBL" id="SHE45730.1"/>
    </source>
</evidence>
<evidence type="ECO:0008006" key="4">
    <source>
        <dbReference type="Google" id="ProtNLM"/>
    </source>
</evidence>
<gene>
    <name evidence="2" type="ORF">SAMN05444320_101142</name>
</gene>
<dbReference type="Pfam" id="PF10944">
    <property type="entry name" value="DUF2630"/>
    <property type="match status" value="1"/>
</dbReference>
<accession>A0A1M4TMN5</accession>
<evidence type="ECO:0000313" key="3">
    <source>
        <dbReference type="Proteomes" id="UP000184501"/>
    </source>
</evidence>
<sequence>MTDDDVMNRIQKLVEEEHQLRERAVGEGVSEDETARLRRLEEALDQCWDLLRQRRARRDTGQNPDEARPRPPAEVEGYLQ</sequence>